<feature type="DNA-binding region" description="H-T-H motif" evidence="5">
    <location>
        <begin position="32"/>
        <end position="51"/>
    </location>
</feature>
<name>A0ABQ3VIE5_9CHLR</name>
<evidence type="ECO:0000256" key="2">
    <source>
        <dbReference type="ARBA" id="ARBA00023015"/>
    </source>
</evidence>
<evidence type="ECO:0000313" key="8">
    <source>
        <dbReference type="Proteomes" id="UP000635565"/>
    </source>
</evidence>
<comment type="caution">
    <text evidence="7">The sequence shown here is derived from an EMBL/GenBank/DDBJ whole genome shotgun (WGS) entry which is preliminary data.</text>
</comment>
<proteinExistence type="predicted"/>
<dbReference type="InterPro" id="IPR009057">
    <property type="entry name" value="Homeodomain-like_sf"/>
</dbReference>
<dbReference type="Proteomes" id="UP000635565">
    <property type="component" value="Unassembled WGS sequence"/>
</dbReference>
<keyword evidence="3 5" id="KW-0238">DNA-binding</keyword>
<dbReference type="PANTHER" id="PTHR30055">
    <property type="entry name" value="HTH-TYPE TRANSCRIPTIONAL REGULATOR RUTR"/>
    <property type="match status" value="1"/>
</dbReference>
<dbReference type="Pfam" id="PF00440">
    <property type="entry name" value="TetR_N"/>
    <property type="match status" value="1"/>
</dbReference>
<dbReference type="EMBL" id="BNJJ01000010">
    <property type="protein sequence ID" value="GHO85825.1"/>
    <property type="molecule type" value="Genomic_DNA"/>
</dbReference>
<sequence>MSPRPDVSEERKQQILEAAIAVFARLGFHASRMDDIATQAGLSKGALYLYYKNKDALIVALLKYFFTQEMKHLRAFVEANRDEAVAEQLLLLTRQFSATMQSMIDLMPISFEFYALAGRDGEIRQFLQEYFQEYRRDLARLIERGIERGEFQPVDAQATAVTIAALYEGLALLHFVDMQAFQWAAQAETSIQLLLAGLRPIPLHK</sequence>
<dbReference type="InterPro" id="IPR050109">
    <property type="entry name" value="HTH-type_TetR-like_transc_reg"/>
</dbReference>
<dbReference type="PRINTS" id="PR00455">
    <property type="entry name" value="HTHTETR"/>
</dbReference>
<dbReference type="PANTHER" id="PTHR30055:SF234">
    <property type="entry name" value="HTH-TYPE TRANSCRIPTIONAL REGULATOR BETI"/>
    <property type="match status" value="1"/>
</dbReference>
<reference evidence="7 8" key="1">
    <citation type="journal article" date="2021" name="Int. J. Syst. Evol. Microbiol.">
        <title>Reticulibacter mediterranei gen. nov., sp. nov., within the new family Reticulibacteraceae fam. nov., and Ktedonospora formicarum gen. nov., sp. nov., Ktedonobacter robiniae sp. nov., Dictyobacter formicarum sp. nov. and Dictyobacter arantiisoli sp. nov., belonging to the class Ktedonobacteria.</title>
        <authorList>
            <person name="Yabe S."/>
            <person name="Zheng Y."/>
            <person name="Wang C.M."/>
            <person name="Sakai Y."/>
            <person name="Abe K."/>
            <person name="Yokota A."/>
            <person name="Donadio S."/>
            <person name="Cavaletti L."/>
            <person name="Monciardini P."/>
        </authorList>
    </citation>
    <scope>NUCLEOTIDE SEQUENCE [LARGE SCALE GENOMIC DNA]</scope>
    <source>
        <strain evidence="7 8">SOSP1-9</strain>
    </source>
</reference>
<keyword evidence="1" id="KW-0678">Repressor</keyword>
<organism evidence="7 8">
    <name type="scientific">Dictyobacter formicarum</name>
    <dbReference type="NCBI Taxonomy" id="2778368"/>
    <lineage>
        <taxon>Bacteria</taxon>
        <taxon>Bacillati</taxon>
        <taxon>Chloroflexota</taxon>
        <taxon>Ktedonobacteria</taxon>
        <taxon>Ktedonobacterales</taxon>
        <taxon>Dictyobacteraceae</taxon>
        <taxon>Dictyobacter</taxon>
    </lineage>
</organism>
<dbReference type="SUPFAM" id="SSF46689">
    <property type="entry name" value="Homeodomain-like"/>
    <property type="match status" value="1"/>
</dbReference>
<evidence type="ECO:0000256" key="3">
    <source>
        <dbReference type="ARBA" id="ARBA00023125"/>
    </source>
</evidence>
<evidence type="ECO:0000256" key="5">
    <source>
        <dbReference type="PROSITE-ProRule" id="PRU00335"/>
    </source>
</evidence>
<keyword evidence="4" id="KW-0804">Transcription</keyword>
<dbReference type="InterPro" id="IPR039538">
    <property type="entry name" value="BetI_C"/>
</dbReference>
<dbReference type="RefSeq" id="WP_201363467.1">
    <property type="nucleotide sequence ID" value="NZ_BNJJ01000010.1"/>
</dbReference>
<dbReference type="PROSITE" id="PS50977">
    <property type="entry name" value="HTH_TETR_2"/>
    <property type="match status" value="1"/>
</dbReference>
<feature type="domain" description="HTH tetR-type" evidence="6">
    <location>
        <begin position="9"/>
        <end position="69"/>
    </location>
</feature>
<protein>
    <submittedName>
        <fullName evidence="7">HTH-type transcriptional regulator YfiR</fullName>
    </submittedName>
</protein>
<evidence type="ECO:0000256" key="1">
    <source>
        <dbReference type="ARBA" id="ARBA00022491"/>
    </source>
</evidence>
<dbReference type="InterPro" id="IPR001647">
    <property type="entry name" value="HTH_TetR"/>
</dbReference>
<evidence type="ECO:0000256" key="4">
    <source>
        <dbReference type="ARBA" id="ARBA00023163"/>
    </source>
</evidence>
<dbReference type="Gene3D" id="1.10.357.10">
    <property type="entry name" value="Tetracycline Repressor, domain 2"/>
    <property type="match status" value="1"/>
</dbReference>
<dbReference type="InterPro" id="IPR036271">
    <property type="entry name" value="Tet_transcr_reg_TetR-rel_C_sf"/>
</dbReference>
<evidence type="ECO:0000313" key="7">
    <source>
        <dbReference type="EMBL" id="GHO85825.1"/>
    </source>
</evidence>
<dbReference type="Gene3D" id="1.10.10.60">
    <property type="entry name" value="Homeodomain-like"/>
    <property type="match status" value="1"/>
</dbReference>
<keyword evidence="2" id="KW-0805">Transcription regulation</keyword>
<dbReference type="SUPFAM" id="SSF48498">
    <property type="entry name" value="Tetracyclin repressor-like, C-terminal domain"/>
    <property type="match status" value="1"/>
</dbReference>
<keyword evidence="8" id="KW-1185">Reference proteome</keyword>
<dbReference type="Pfam" id="PF13977">
    <property type="entry name" value="TetR_C_6"/>
    <property type="match status" value="1"/>
</dbReference>
<gene>
    <name evidence="7" type="primary">yfiR</name>
    <name evidence="7" type="ORF">KSZ_38310</name>
</gene>
<accession>A0ABQ3VIE5</accession>
<evidence type="ECO:0000259" key="6">
    <source>
        <dbReference type="PROSITE" id="PS50977"/>
    </source>
</evidence>